<dbReference type="InterPro" id="IPR038594">
    <property type="entry name" value="SepF-like_sf"/>
</dbReference>
<dbReference type="InterPro" id="IPR037219">
    <property type="entry name" value="Peptidase_M41-like"/>
</dbReference>
<gene>
    <name evidence="1" type="ORF">METZ01_LOCUS298663</name>
</gene>
<evidence type="ECO:0008006" key="2">
    <source>
        <dbReference type="Google" id="ProtNLM"/>
    </source>
</evidence>
<proteinExistence type="predicted"/>
<name>A0A382MAA8_9ZZZZ</name>
<dbReference type="Gene3D" id="1.20.58.760">
    <property type="entry name" value="Peptidase M41"/>
    <property type="match status" value="1"/>
</dbReference>
<dbReference type="GO" id="GO:0090529">
    <property type="term" value="P:cell septum assembly"/>
    <property type="evidence" value="ECO:0007669"/>
    <property type="project" value="InterPro"/>
</dbReference>
<dbReference type="AlphaFoldDB" id="A0A382MAA8"/>
<dbReference type="GO" id="GO:0005524">
    <property type="term" value="F:ATP binding"/>
    <property type="evidence" value="ECO:0007669"/>
    <property type="project" value="InterPro"/>
</dbReference>
<dbReference type="GO" id="GO:0006508">
    <property type="term" value="P:proteolysis"/>
    <property type="evidence" value="ECO:0007669"/>
    <property type="project" value="InterPro"/>
</dbReference>
<dbReference type="GO" id="GO:0004222">
    <property type="term" value="F:metalloendopeptidase activity"/>
    <property type="evidence" value="ECO:0007669"/>
    <property type="project" value="InterPro"/>
</dbReference>
<protein>
    <recommendedName>
        <fullName evidence="2">Peptidase M41 domain-containing protein</fullName>
    </recommendedName>
</protein>
<sequence length="318" mass="35922">MGFFDSIRFFGRSRAPEGCWPWPNSDRDPYGVPSPAVQSELLKAACHEAGHAVVCRYFGIEVRQLSIRRVTYTTGSVTTVMTDPERQAWKLARLRKIDDWSRKIAGENNPFSPNRGSEIGLRPRDHFVHEVSLHAGLHDWLAGAVAENIEYGPFTYWEGNGWESDLEGFELLVSAHYGNLDGFISDSSVASIRDRYWKSCEEILSKPEIRLWHQAVVKVVLRSEHGVLSGEEIDALRSPIELPHLVVPDSFDDAREIADRFGCGQVVAIEFVGSEPELERRLVDFSTGICYARDGEIRWVDQGRYLVLPSGRGFDPDE</sequence>
<feature type="non-terminal residue" evidence="1">
    <location>
        <position position="318"/>
    </location>
</feature>
<organism evidence="1">
    <name type="scientific">marine metagenome</name>
    <dbReference type="NCBI Taxonomy" id="408172"/>
    <lineage>
        <taxon>unclassified sequences</taxon>
        <taxon>metagenomes</taxon>
        <taxon>ecological metagenomes</taxon>
    </lineage>
</organism>
<dbReference type="EMBL" id="UINC01092325">
    <property type="protein sequence ID" value="SVC45809.1"/>
    <property type="molecule type" value="Genomic_DNA"/>
</dbReference>
<dbReference type="Pfam" id="PF04472">
    <property type="entry name" value="SepF"/>
    <property type="match status" value="1"/>
</dbReference>
<evidence type="ECO:0000313" key="1">
    <source>
        <dbReference type="EMBL" id="SVC45809.1"/>
    </source>
</evidence>
<accession>A0A382MAA8</accession>
<dbReference type="Gene3D" id="3.30.110.150">
    <property type="entry name" value="SepF-like protein"/>
    <property type="match status" value="1"/>
</dbReference>
<dbReference type="GO" id="GO:0004176">
    <property type="term" value="F:ATP-dependent peptidase activity"/>
    <property type="evidence" value="ECO:0007669"/>
    <property type="project" value="InterPro"/>
</dbReference>
<reference evidence="1" key="1">
    <citation type="submission" date="2018-05" db="EMBL/GenBank/DDBJ databases">
        <authorList>
            <person name="Lanie J.A."/>
            <person name="Ng W.-L."/>
            <person name="Kazmierczak K.M."/>
            <person name="Andrzejewski T.M."/>
            <person name="Davidsen T.M."/>
            <person name="Wayne K.J."/>
            <person name="Tettelin H."/>
            <person name="Glass J.I."/>
            <person name="Rusch D."/>
            <person name="Podicherti R."/>
            <person name="Tsui H.-C.T."/>
            <person name="Winkler M.E."/>
        </authorList>
    </citation>
    <scope>NUCLEOTIDE SEQUENCE</scope>
</reference>
<dbReference type="InterPro" id="IPR007561">
    <property type="entry name" value="Cell_div_SepF/SepF-rel"/>
</dbReference>